<proteinExistence type="predicted"/>
<name>A0AAD6U6I1_9AGAR</name>
<organism evidence="4 5">
    <name type="scientific">Mycena belliarum</name>
    <dbReference type="NCBI Taxonomy" id="1033014"/>
    <lineage>
        <taxon>Eukaryota</taxon>
        <taxon>Fungi</taxon>
        <taxon>Dikarya</taxon>
        <taxon>Basidiomycota</taxon>
        <taxon>Agaricomycotina</taxon>
        <taxon>Agaricomycetes</taxon>
        <taxon>Agaricomycetidae</taxon>
        <taxon>Agaricales</taxon>
        <taxon>Marasmiineae</taxon>
        <taxon>Mycenaceae</taxon>
        <taxon>Mycena</taxon>
    </lineage>
</organism>
<dbReference type="GO" id="GO:0008270">
    <property type="term" value="F:zinc ion binding"/>
    <property type="evidence" value="ECO:0007669"/>
    <property type="project" value="UniProtKB-KW"/>
</dbReference>
<dbReference type="InterPro" id="IPR013087">
    <property type="entry name" value="Znf_C2H2_type"/>
</dbReference>
<evidence type="ECO:0000313" key="5">
    <source>
        <dbReference type="Proteomes" id="UP001222325"/>
    </source>
</evidence>
<keyword evidence="5" id="KW-1185">Reference proteome</keyword>
<feature type="region of interest" description="Disordered" evidence="2">
    <location>
        <begin position="509"/>
        <end position="555"/>
    </location>
</feature>
<reference evidence="4" key="1">
    <citation type="submission" date="2023-03" db="EMBL/GenBank/DDBJ databases">
        <title>Massive genome expansion in bonnet fungi (Mycena s.s.) driven by repeated elements and novel gene families across ecological guilds.</title>
        <authorList>
            <consortium name="Lawrence Berkeley National Laboratory"/>
            <person name="Harder C.B."/>
            <person name="Miyauchi S."/>
            <person name="Viragh M."/>
            <person name="Kuo A."/>
            <person name="Thoen E."/>
            <person name="Andreopoulos B."/>
            <person name="Lu D."/>
            <person name="Skrede I."/>
            <person name="Drula E."/>
            <person name="Henrissat B."/>
            <person name="Morin E."/>
            <person name="Kohler A."/>
            <person name="Barry K."/>
            <person name="LaButti K."/>
            <person name="Morin E."/>
            <person name="Salamov A."/>
            <person name="Lipzen A."/>
            <person name="Mereny Z."/>
            <person name="Hegedus B."/>
            <person name="Baldrian P."/>
            <person name="Stursova M."/>
            <person name="Weitz H."/>
            <person name="Taylor A."/>
            <person name="Grigoriev I.V."/>
            <person name="Nagy L.G."/>
            <person name="Martin F."/>
            <person name="Kauserud H."/>
        </authorList>
    </citation>
    <scope>NUCLEOTIDE SEQUENCE</scope>
    <source>
        <strain evidence="4">CBHHK173m</strain>
    </source>
</reference>
<evidence type="ECO:0000313" key="4">
    <source>
        <dbReference type="EMBL" id="KAJ7091363.1"/>
    </source>
</evidence>
<keyword evidence="1" id="KW-0479">Metal-binding</keyword>
<dbReference type="PROSITE" id="PS00028">
    <property type="entry name" value="ZINC_FINGER_C2H2_1"/>
    <property type="match status" value="1"/>
</dbReference>
<evidence type="ECO:0000256" key="2">
    <source>
        <dbReference type="SAM" id="MobiDB-lite"/>
    </source>
</evidence>
<feature type="compositionally biased region" description="Polar residues" evidence="2">
    <location>
        <begin position="470"/>
        <end position="482"/>
    </location>
</feature>
<dbReference type="InterPro" id="IPR039327">
    <property type="entry name" value="CON7-like"/>
</dbReference>
<sequence>MLSAHHPHPLPRPRFDVPHHAHAVPRSADLFLHQINRLVDAAARVSPVSDLTVEDDVPVSPSGPNYHYAAEPASSYPSSYPPYPHRDSPFRIASPPEIDASPLPHSLASLGPLSAPHSTDRFPVSSFPAGSRQDPLSDRTPRYGTLPRISTSNVLEHQRRLSEPALPYMAQPAPASGAQNRAHQYSFPTYDATSPHSPESPFLPRVASLGALRHDYQPHPDWKQEPDEHRHHADPALGDVSPFQPSFSGSLASSPPLQYAVRSEDNTYGPSPPGTGTSSSSTTPAALPAQRSGKDSPDSSNKKTYSFVALPGNAVRKRPRRRYDEIDRLYQCSWPECNKAYGTLNHLNAHVQMQKHGPKRSPNEFKELRKQWRKAKKEYESPGLGPIRRSMSLRGEHQDLYPGHPYHRSFSHNSALSPQLAVAIPHLRQDGSYLVDHLRYPDSRTQVDPHGYSGVDYRQQQQQQQGAWPASSSREMYQSPLSTQSGYPAYLDSQTAQMLESPSAIAYHSPARSDRLPPNSMLLTPLMPSGSGDSYTDPYYDDKPRGGDQGSGDEY</sequence>
<evidence type="ECO:0000259" key="3">
    <source>
        <dbReference type="PROSITE" id="PS50157"/>
    </source>
</evidence>
<gene>
    <name evidence="4" type="ORF">B0H15DRAFT_906330</name>
</gene>
<dbReference type="Proteomes" id="UP001222325">
    <property type="component" value="Unassembled WGS sequence"/>
</dbReference>
<evidence type="ECO:0000256" key="1">
    <source>
        <dbReference type="PROSITE-ProRule" id="PRU00042"/>
    </source>
</evidence>
<feature type="region of interest" description="Disordered" evidence="2">
    <location>
        <begin position="53"/>
        <end position="147"/>
    </location>
</feature>
<dbReference type="EMBL" id="JARJCN010000020">
    <property type="protein sequence ID" value="KAJ7091363.1"/>
    <property type="molecule type" value="Genomic_DNA"/>
</dbReference>
<feature type="domain" description="C2H2-type" evidence="3">
    <location>
        <begin position="330"/>
        <end position="361"/>
    </location>
</feature>
<accession>A0AAD6U6I1</accession>
<comment type="caution">
    <text evidence="4">The sequence shown here is derived from an EMBL/GenBank/DDBJ whole genome shotgun (WGS) entry which is preliminary data.</text>
</comment>
<dbReference type="AlphaFoldDB" id="A0AAD6U6I1"/>
<dbReference type="PANTHER" id="PTHR36167">
    <property type="entry name" value="C2H2 FINGER DOMAIN TRANSCRIPTION FACTOR (EUROFUNG)-RELATED"/>
    <property type="match status" value="1"/>
</dbReference>
<feature type="region of interest" description="Disordered" evidence="2">
    <location>
        <begin position="215"/>
        <end position="305"/>
    </location>
</feature>
<dbReference type="PANTHER" id="PTHR36167:SF3">
    <property type="entry name" value="C2H2 FINGER DOMAIN TRANSCRIPTION FACTOR (EUROFUNG)-RELATED"/>
    <property type="match status" value="1"/>
</dbReference>
<keyword evidence="1" id="KW-0863">Zinc-finger</keyword>
<dbReference type="PROSITE" id="PS50157">
    <property type="entry name" value="ZINC_FINGER_C2H2_2"/>
    <property type="match status" value="1"/>
</dbReference>
<dbReference type="GO" id="GO:0006355">
    <property type="term" value="P:regulation of DNA-templated transcription"/>
    <property type="evidence" value="ECO:0007669"/>
    <property type="project" value="InterPro"/>
</dbReference>
<feature type="region of interest" description="Disordered" evidence="2">
    <location>
        <begin position="442"/>
        <end position="482"/>
    </location>
</feature>
<feature type="compositionally biased region" description="Basic and acidic residues" evidence="2">
    <location>
        <begin position="215"/>
        <end position="234"/>
    </location>
</feature>
<protein>
    <submittedName>
        <fullName evidence="4">Zn finger family DNA binding protein</fullName>
    </submittedName>
</protein>
<feature type="compositionally biased region" description="Polar residues" evidence="2">
    <location>
        <begin position="243"/>
        <end position="256"/>
    </location>
</feature>
<feature type="compositionally biased region" description="Low complexity" evidence="2">
    <location>
        <begin position="274"/>
        <end position="284"/>
    </location>
</feature>
<feature type="compositionally biased region" description="Basic and acidic residues" evidence="2">
    <location>
        <begin position="292"/>
        <end position="301"/>
    </location>
</feature>
<feature type="compositionally biased region" description="Low complexity" evidence="2">
    <location>
        <begin position="68"/>
        <end position="78"/>
    </location>
</feature>
<dbReference type="Gene3D" id="3.30.160.60">
    <property type="entry name" value="Classic Zinc Finger"/>
    <property type="match status" value="1"/>
</dbReference>
<keyword evidence="1" id="KW-0862">Zinc</keyword>